<accession>A0A8H5H9B4</accession>
<dbReference type="EMBL" id="JAACJP010000017">
    <property type="protein sequence ID" value="KAF5379031.1"/>
    <property type="molecule type" value="Genomic_DNA"/>
</dbReference>
<evidence type="ECO:0000313" key="2">
    <source>
        <dbReference type="Proteomes" id="UP000565441"/>
    </source>
</evidence>
<protein>
    <submittedName>
        <fullName evidence="1">Uncharacterized protein</fullName>
    </submittedName>
</protein>
<evidence type="ECO:0000313" key="1">
    <source>
        <dbReference type="EMBL" id="KAF5379031.1"/>
    </source>
</evidence>
<sequence>METGMLTKRLRSPIIHSTCSGSRSALATLAPSPTHDPSTRHTAYAKPLDILSLFFDASPGFAQSTPDRFISITSDDIAF</sequence>
<keyword evidence="2" id="KW-1185">Reference proteome</keyword>
<reference evidence="1 2" key="1">
    <citation type="journal article" date="2020" name="ISME J.">
        <title>Uncovering the hidden diversity of litter-decomposition mechanisms in mushroom-forming fungi.</title>
        <authorList>
            <person name="Floudas D."/>
            <person name="Bentzer J."/>
            <person name="Ahren D."/>
            <person name="Johansson T."/>
            <person name="Persson P."/>
            <person name="Tunlid A."/>
        </authorList>
    </citation>
    <scope>NUCLEOTIDE SEQUENCE [LARGE SCALE GENOMIC DNA]</scope>
    <source>
        <strain evidence="1 2">CBS 661.87</strain>
    </source>
</reference>
<proteinExistence type="predicted"/>
<dbReference type="AlphaFoldDB" id="A0A8H5H9B4"/>
<dbReference type="Proteomes" id="UP000565441">
    <property type="component" value="Unassembled WGS sequence"/>
</dbReference>
<name>A0A8H5H9B4_9AGAR</name>
<comment type="caution">
    <text evidence="1">The sequence shown here is derived from an EMBL/GenBank/DDBJ whole genome shotgun (WGS) entry which is preliminary data.</text>
</comment>
<gene>
    <name evidence="1" type="ORF">D9615_006012</name>
</gene>
<organism evidence="1 2">
    <name type="scientific">Tricholomella constricta</name>
    <dbReference type="NCBI Taxonomy" id="117010"/>
    <lineage>
        <taxon>Eukaryota</taxon>
        <taxon>Fungi</taxon>
        <taxon>Dikarya</taxon>
        <taxon>Basidiomycota</taxon>
        <taxon>Agaricomycotina</taxon>
        <taxon>Agaricomycetes</taxon>
        <taxon>Agaricomycetidae</taxon>
        <taxon>Agaricales</taxon>
        <taxon>Tricholomatineae</taxon>
        <taxon>Lyophyllaceae</taxon>
        <taxon>Tricholomella</taxon>
    </lineage>
</organism>